<name>A0A1E5FUC6_VIBSP</name>
<dbReference type="RefSeq" id="WP_019821505.1">
    <property type="nucleotide sequence ID" value="NZ_AJZD02000078.1"/>
</dbReference>
<feature type="domain" description="Glycosyltransferase subfamily 4-like N-terminal" evidence="1">
    <location>
        <begin position="5"/>
        <end position="142"/>
    </location>
</feature>
<dbReference type="CDD" id="cd03808">
    <property type="entry name" value="GT4_CapM-like"/>
    <property type="match status" value="1"/>
</dbReference>
<dbReference type="AlphaFoldDB" id="A0A1E5FUC6"/>
<evidence type="ECO:0000313" key="3">
    <source>
        <dbReference type="Proteomes" id="UP000094802"/>
    </source>
</evidence>
<gene>
    <name evidence="2" type="ORF">A142_18505</name>
</gene>
<dbReference type="Pfam" id="PF13692">
    <property type="entry name" value="Glyco_trans_1_4"/>
    <property type="match status" value="1"/>
</dbReference>
<protein>
    <submittedName>
        <fullName evidence="2">Glycosyl transferase</fullName>
    </submittedName>
</protein>
<dbReference type="InterPro" id="IPR028098">
    <property type="entry name" value="Glyco_trans_4-like_N"/>
</dbReference>
<dbReference type="PANTHER" id="PTHR12526">
    <property type="entry name" value="GLYCOSYLTRANSFERASE"/>
    <property type="match status" value="1"/>
</dbReference>
<dbReference type="Pfam" id="PF13477">
    <property type="entry name" value="Glyco_trans_4_2"/>
    <property type="match status" value="1"/>
</dbReference>
<dbReference type="OrthoDB" id="9775208at2"/>
<dbReference type="Gene3D" id="3.40.50.2000">
    <property type="entry name" value="Glycogen Phosphorylase B"/>
    <property type="match status" value="2"/>
</dbReference>
<dbReference type="Proteomes" id="UP000094802">
    <property type="component" value="Unassembled WGS sequence"/>
</dbReference>
<comment type="caution">
    <text evidence="2">The sequence shown here is derived from an EMBL/GenBank/DDBJ whole genome shotgun (WGS) entry which is preliminary data.</text>
</comment>
<sequence length="377" mass="42273">MNKNIVYVINVDWYFRLHWLERAEYFQSLGFNVHIISSFSNDDIKNELASKGFICHQLSVKRKSVNIFREIGSLFRLKRILDEIEPELIHCVTIKPNIYAGLLNRLFFNKPIIYSVTGLGAVFSSKSIKFNLLKYIITTLYKCISISKSRFIFENGEDCKLFDEIGILKYENGRVVKGAGIDLARFSPSMSPLNKNVLFGARLLNEKGLACLVEAKQILESQGVEFTLNVAGIIDSDVSSAIPLSQVEAWASSGDINWLGNVQNMPKLIKENDIVCLPTTYGEGVPRILIEAASCQRAIITTDVVGCREIVSHNVNGLLAQPGDAISLANCLRSLLESDEKTLEFGVKGRQKVETEFSQEMVFEKTLKVYDELGAIR</sequence>
<dbReference type="SUPFAM" id="SSF53756">
    <property type="entry name" value="UDP-Glycosyltransferase/glycogen phosphorylase"/>
    <property type="match status" value="1"/>
</dbReference>
<evidence type="ECO:0000313" key="2">
    <source>
        <dbReference type="EMBL" id="OEF94085.1"/>
    </source>
</evidence>
<keyword evidence="2" id="KW-0808">Transferase</keyword>
<evidence type="ECO:0000259" key="1">
    <source>
        <dbReference type="Pfam" id="PF13477"/>
    </source>
</evidence>
<dbReference type="EMBL" id="AJZD02000078">
    <property type="protein sequence ID" value="OEF94085.1"/>
    <property type="molecule type" value="Genomic_DNA"/>
</dbReference>
<proteinExistence type="predicted"/>
<organism evidence="2 3">
    <name type="scientific">Vibrio splendidus 12E03</name>
    <dbReference type="NCBI Taxonomy" id="1191305"/>
    <lineage>
        <taxon>Bacteria</taxon>
        <taxon>Pseudomonadati</taxon>
        <taxon>Pseudomonadota</taxon>
        <taxon>Gammaproteobacteria</taxon>
        <taxon>Vibrionales</taxon>
        <taxon>Vibrionaceae</taxon>
        <taxon>Vibrio</taxon>
    </lineage>
</organism>
<reference evidence="2 3" key="1">
    <citation type="journal article" date="2012" name="Science">
        <title>Ecological populations of bacteria act as socially cohesive units of antibiotic production and resistance.</title>
        <authorList>
            <person name="Cordero O.X."/>
            <person name="Wildschutte H."/>
            <person name="Kirkup B."/>
            <person name="Proehl S."/>
            <person name="Ngo L."/>
            <person name="Hussain F."/>
            <person name="Le Roux F."/>
            <person name="Mincer T."/>
            <person name="Polz M.F."/>
        </authorList>
    </citation>
    <scope>NUCLEOTIDE SEQUENCE [LARGE SCALE GENOMIC DNA]</scope>
    <source>
        <strain evidence="2 3">12E03</strain>
    </source>
</reference>
<dbReference type="PANTHER" id="PTHR12526:SF638">
    <property type="entry name" value="SPORE COAT PROTEIN SA"/>
    <property type="match status" value="1"/>
</dbReference>
<accession>A0A1E5FUC6</accession>
<dbReference type="GO" id="GO:0016757">
    <property type="term" value="F:glycosyltransferase activity"/>
    <property type="evidence" value="ECO:0007669"/>
    <property type="project" value="UniProtKB-ARBA"/>
</dbReference>